<accession>A0A9X8MXR3</accession>
<proteinExistence type="predicted"/>
<dbReference type="Proteomes" id="UP000184388">
    <property type="component" value="Unassembled WGS sequence"/>
</dbReference>
<organism evidence="1 2">
    <name type="scientific">Streptomyces yunnanensis</name>
    <dbReference type="NCBI Taxonomy" id="156453"/>
    <lineage>
        <taxon>Bacteria</taxon>
        <taxon>Bacillati</taxon>
        <taxon>Actinomycetota</taxon>
        <taxon>Actinomycetes</taxon>
        <taxon>Kitasatosporales</taxon>
        <taxon>Streptomycetaceae</taxon>
        <taxon>Streptomyces</taxon>
    </lineage>
</organism>
<dbReference type="EMBL" id="FRBK01000009">
    <property type="protein sequence ID" value="SHM22040.1"/>
    <property type="molecule type" value="Genomic_DNA"/>
</dbReference>
<dbReference type="AlphaFoldDB" id="A0A9X8MXR3"/>
<name>A0A9X8MXR3_9ACTN</name>
<evidence type="ECO:0000313" key="1">
    <source>
        <dbReference type="EMBL" id="SHM22040.1"/>
    </source>
</evidence>
<comment type="caution">
    <text evidence="1">The sequence shown here is derived from an EMBL/GenBank/DDBJ whole genome shotgun (WGS) entry which is preliminary data.</text>
</comment>
<evidence type="ECO:0000313" key="2">
    <source>
        <dbReference type="Proteomes" id="UP000184388"/>
    </source>
</evidence>
<gene>
    <name evidence="1" type="ORF">SAMN05216268_109154</name>
</gene>
<reference evidence="2" key="1">
    <citation type="submission" date="2016-11" db="EMBL/GenBank/DDBJ databases">
        <authorList>
            <person name="Jaros S."/>
            <person name="Januszkiewicz K."/>
            <person name="Wedrychowicz H."/>
        </authorList>
    </citation>
    <scope>NUCLEOTIDE SEQUENCE [LARGE SCALE GENOMIC DNA]</scope>
    <source>
        <strain evidence="2">CGMCC 4.3555</strain>
    </source>
</reference>
<protein>
    <submittedName>
        <fullName evidence="1">Uncharacterized protein</fullName>
    </submittedName>
</protein>
<sequence>MPNGEPWWEREWEREWGAVPLRGGVGAVRVVGIVPFGGRRCPAWYRGGERVASFVFPHTLHSGVPHKVIGHSMGTSTGSASGRTAAV</sequence>